<name>A0ABP0DB07_9PEZI</name>
<keyword evidence="3" id="KW-1003">Cell membrane</keyword>
<evidence type="ECO:0000256" key="1">
    <source>
        <dbReference type="ARBA" id="ARBA00004651"/>
    </source>
</evidence>
<evidence type="ECO:0000259" key="9">
    <source>
        <dbReference type="Pfam" id="PF01773"/>
    </source>
</evidence>
<evidence type="ECO:0000256" key="2">
    <source>
        <dbReference type="ARBA" id="ARBA00009033"/>
    </source>
</evidence>
<evidence type="ECO:0000259" key="11">
    <source>
        <dbReference type="Pfam" id="PF07670"/>
    </source>
</evidence>
<feature type="domain" description="Nucleoside transporter/FeoB GTPase Gate" evidence="11">
    <location>
        <begin position="243"/>
        <end position="341"/>
    </location>
</feature>
<feature type="transmembrane region" description="Helical" evidence="8">
    <location>
        <begin position="345"/>
        <end position="364"/>
    </location>
</feature>
<keyword evidence="13" id="KW-1185">Reference proteome</keyword>
<evidence type="ECO:0000259" key="10">
    <source>
        <dbReference type="Pfam" id="PF07662"/>
    </source>
</evidence>
<evidence type="ECO:0000313" key="12">
    <source>
        <dbReference type="EMBL" id="CAK7264821.1"/>
    </source>
</evidence>
<comment type="caution">
    <text evidence="12">The sequence shown here is derived from an EMBL/GenBank/DDBJ whole genome shotgun (WGS) entry which is preliminary data.</text>
</comment>
<keyword evidence="5 8" id="KW-1133">Transmembrane helix</keyword>
<comment type="similarity">
    <text evidence="2">Belongs to the concentrative nucleoside transporter (CNT) (TC 2.A.41) family.</text>
</comment>
<feature type="domain" description="Concentrative nucleoside transporter N-terminal" evidence="9">
    <location>
        <begin position="162"/>
        <end position="233"/>
    </location>
</feature>
<dbReference type="InterPro" id="IPR008276">
    <property type="entry name" value="C_nuclsd_transpt"/>
</dbReference>
<feature type="transmembrane region" description="Helical" evidence="8">
    <location>
        <begin position="430"/>
        <end position="452"/>
    </location>
</feature>
<feature type="transmembrane region" description="Helical" evidence="8">
    <location>
        <begin position="157"/>
        <end position="174"/>
    </location>
</feature>
<reference evidence="12 13" key="1">
    <citation type="submission" date="2024-01" db="EMBL/GenBank/DDBJ databases">
        <authorList>
            <person name="Allen C."/>
            <person name="Tagirdzhanova G."/>
        </authorList>
    </citation>
    <scope>NUCLEOTIDE SEQUENCE [LARGE SCALE GENOMIC DNA]</scope>
    <source>
        <strain evidence="12 13">CBS 119000</strain>
    </source>
</reference>
<feature type="transmembrane region" description="Helical" evidence="8">
    <location>
        <begin position="238"/>
        <end position="263"/>
    </location>
</feature>
<comment type="subcellular location">
    <subcellularLocation>
        <location evidence="1">Cell membrane</location>
        <topology evidence="1">Multi-pass membrane protein</topology>
    </subcellularLocation>
</comment>
<keyword evidence="4 8" id="KW-0812">Transmembrane</keyword>
<dbReference type="PANTHER" id="PTHR10590">
    <property type="entry name" value="SODIUM/NUCLEOSIDE COTRANSPORTER"/>
    <property type="match status" value="1"/>
</dbReference>
<evidence type="ECO:0000256" key="3">
    <source>
        <dbReference type="ARBA" id="ARBA00022475"/>
    </source>
</evidence>
<dbReference type="Pfam" id="PF01773">
    <property type="entry name" value="Nucleos_tra2_N"/>
    <property type="match status" value="1"/>
</dbReference>
<proteinExistence type="inferred from homology"/>
<evidence type="ECO:0000313" key="13">
    <source>
        <dbReference type="Proteomes" id="UP001642502"/>
    </source>
</evidence>
<protein>
    <submittedName>
        <fullName evidence="12">Uncharacterized protein</fullName>
    </submittedName>
</protein>
<dbReference type="InterPro" id="IPR011657">
    <property type="entry name" value="CNT_C_dom"/>
</dbReference>
<dbReference type="InterPro" id="IPR011642">
    <property type="entry name" value="Gate_dom"/>
</dbReference>
<evidence type="ECO:0000256" key="6">
    <source>
        <dbReference type="ARBA" id="ARBA00023136"/>
    </source>
</evidence>
<dbReference type="Pfam" id="PF07662">
    <property type="entry name" value="Nucleos_tra2_C"/>
    <property type="match status" value="1"/>
</dbReference>
<feature type="transmembrane region" description="Helical" evidence="8">
    <location>
        <begin position="464"/>
        <end position="483"/>
    </location>
</feature>
<dbReference type="InterPro" id="IPR002668">
    <property type="entry name" value="CNT_N_dom"/>
</dbReference>
<feature type="transmembrane region" description="Helical" evidence="8">
    <location>
        <begin position="42"/>
        <end position="64"/>
    </location>
</feature>
<dbReference type="PANTHER" id="PTHR10590:SF4">
    <property type="entry name" value="SOLUTE CARRIER FAMILY 28 MEMBER 3"/>
    <property type="match status" value="1"/>
</dbReference>
<dbReference type="Pfam" id="PF07670">
    <property type="entry name" value="Gate"/>
    <property type="match status" value="1"/>
</dbReference>
<feature type="transmembrane region" description="Helical" evidence="8">
    <location>
        <begin position="531"/>
        <end position="553"/>
    </location>
</feature>
<dbReference type="Proteomes" id="UP001642502">
    <property type="component" value="Unassembled WGS sequence"/>
</dbReference>
<evidence type="ECO:0000256" key="8">
    <source>
        <dbReference type="SAM" id="Phobius"/>
    </source>
</evidence>
<dbReference type="EMBL" id="CAWUON010000008">
    <property type="protein sequence ID" value="CAK7264821.1"/>
    <property type="molecule type" value="Genomic_DNA"/>
</dbReference>
<feature type="transmembrane region" description="Helical" evidence="8">
    <location>
        <begin position="275"/>
        <end position="298"/>
    </location>
</feature>
<feature type="transmembrane region" description="Helical" evidence="8">
    <location>
        <begin position="126"/>
        <end position="145"/>
    </location>
</feature>
<accession>A0ABP0DB07</accession>
<feature type="domain" description="Concentrative nucleoside transporter C-terminal" evidence="10">
    <location>
        <begin position="347"/>
        <end position="586"/>
    </location>
</feature>
<feature type="transmembrane region" description="Helical" evidence="8">
    <location>
        <begin position="565"/>
        <end position="589"/>
    </location>
</feature>
<evidence type="ECO:0000256" key="4">
    <source>
        <dbReference type="ARBA" id="ARBA00022692"/>
    </source>
</evidence>
<feature type="transmembrane region" description="Helical" evidence="8">
    <location>
        <begin position="181"/>
        <end position="201"/>
    </location>
</feature>
<gene>
    <name evidence="12" type="ORF">SEPCBS119000_001192</name>
</gene>
<feature type="region of interest" description="Disordered" evidence="7">
    <location>
        <begin position="1"/>
        <end position="23"/>
    </location>
</feature>
<evidence type="ECO:0000256" key="7">
    <source>
        <dbReference type="SAM" id="MobiDB-lite"/>
    </source>
</evidence>
<evidence type="ECO:0000256" key="5">
    <source>
        <dbReference type="ARBA" id="ARBA00022989"/>
    </source>
</evidence>
<organism evidence="12 13">
    <name type="scientific">Sporothrix epigloea</name>
    <dbReference type="NCBI Taxonomy" id="1892477"/>
    <lineage>
        <taxon>Eukaryota</taxon>
        <taxon>Fungi</taxon>
        <taxon>Dikarya</taxon>
        <taxon>Ascomycota</taxon>
        <taxon>Pezizomycotina</taxon>
        <taxon>Sordariomycetes</taxon>
        <taxon>Sordariomycetidae</taxon>
        <taxon>Ophiostomatales</taxon>
        <taxon>Ophiostomataceae</taxon>
        <taxon>Sporothrix</taxon>
    </lineage>
</organism>
<keyword evidence="6 8" id="KW-0472">Membrane</keyword>
<sequence>MEKGVQVPPLPNNQQPEDRDSQQQQSTCWTSIVQHLQYVQPLLYPLVLAAVLFTMTGWWVAGLILHRNDLGWIVPSLAWLATSMRIITLHPPTRRYVGGVGRLLVLFIQRCHAAGCKLIAVRSQRLNRSLVAAATLIIILLGTFVPKTSKENTTGNRAVSLLGLTGFLCIFYATSRDRSRINFRAVIGGTAAQYVLGLLVLKTKAGYDIFSFVGNMAEKLLGFSSVGTVFLTDSSVPAMGWFLITVVPAVIFFVSFVQLLNYWGWIPWIVGHISTFFSSLLGISGAEAVVAAASPFIGQGESAVLIRQYMSTLTKAEIHQIMTSGFATIAGSVMSAYMQMGISPVAIISSCVMSIPGSIALSKLRYPETEEPMTRCRAPFGMVTQDGDALLRLEEQANMENATGSVDGKEETISNALHAVGMGSWLGLKIAGMIVASVLSIMALLGLVDGLLGWWGSYINVPQLSFQLIMGYLLYPVAFLLGVDYTNDGGSDLRKVAELLGTKIVANEFVAYGDLTTDPKYSSLSPRSRHIVIYALCGFGNLSAVGIQIGALAQLAPRRAGDVACVASSALITGIFATLTSAAIAGMLIDDESL</sequence>